<keyword evidence="5" id="KW-0346">Stress response</keyword>
<dbReference type="EMBL" id="JACGWK010001406">
    <property type="protein sequence ID" value="KAL0289333.1"/>
    <property type="molecule type" value="Genomic_DNA"/>
</dbReference>
<reference evidence="5" key="2">
    <citation type="journal article" date="2024" name="Plant">
        <title>Genomic evolution and insights into agronomic trait innovations of Sesamum species.</title>
        <authorList>
            <person name="Miao H."/>
            <person name="Wang L."/>
            <person name="Qu L."/>
            <person name="Liu H."/>
            <person name="Sun Y."/>
            <person name="Le M."/>
            <person name="Wang Q."/>
            <person name="Wei S."/>
            <person name="Zheng Y."/>
            <person name="Lin W."/>
            <person name="Duan Y."/>
            <person name="Cao H."/>
            <person name="Xiong S."/>
            <person name="Wang X."/>
            <person name="Wei L."/>
            <person name="Li C."/>
            <person name="Ma Q."/>
            <person name="Ju M."/>
            <person name="Zhao R."/>
            <person name="Li G."/>
            <person name="Mu C."/>
            <person name="Tian Q."/>
            <person name="Mei H."/>
            <person name="Zhang T."/>
            <person name="Gao T."/>
            <person name="Zhang H."/>
        </authorList>
    </citation>
    <scope>NUCLEOTIDE SEQUENCE</scope>
    <source>
        <strain evidence="5">G01</strain>
    </source>
</reference>
<dbReference type="InterPro" id="IPR043129">
    <property type="entry name" value="ATPase_NBD"/>
</dbReference>
<evidence type="ECO:0000313" key="5">
    <source>
        <dbReference type="EMBL" id="KAL0289333.1"/>
    </source>
</evidence>
<feature type="signal peptide" evidence="4">
    <location>
        <begin position="1"/>
        <end position="25"/>
    </location>
</feature>
<feature type="chain" id="PRO_5043957501" evidence="4">
    <location>
        <begin position="26"/>
        <end position="123"/>
    </location>
</feature>
<proteinExistence type="predicted"/>
<keyword evidence="4" id="KW-0732">Signal</keyword>
<evidence type="ECO:0000256" key="1">
    <source>
        <dbReference type="ARBA" id="ARBA00022741"/>
    </source>
</evidence>
<organism evidence="5">
    <name type="scientific">Sesamum angustifolium</name>
    <dbReference type="NCBI Taxonomy" id="2727405"/>
    <lineage>
        <taxon>Eukaryota</taxon>
        <taxon>Viridiplantae</taxon>
        <taxon>Streptophyta</taxon>
        <taxon>Embryophyta</taxon>
        <taxon>Tracheophyta</taxon>
        <taxon>Spermatophyta</taxon>
        <taxon>Magnoliopsida</taxon>
        <taxon>eudicotyledons</taxon>
        <taxon>Gunneridae</taxon>
        <taxon>Pentapetalae</taxon>
        <taxon>asterids</taxon>
        <taxon>lamiids</taxon>
        <taxon>Lamiales</taxon>
        <taxon>Pedaliaceae</taxon>
        <taxon>Sesamum</taxon>
    </lineage>
</organism>
<comment type="caution">
    <text evidence="5">The sequence shown here is derived from an EMBL/GenBank/DDBJ whole genome shotgun (WGS) entry which is preliminary data.</text>
</comment>
<evidence type="ECO:0000256" key="4">
    <source>
        <dbReference type="SAM" id="SignalP"/>
    </source>
</evidence>
<name>A0AAW2J570_9LAMI</name>
<keyword evidence="3" id="KW-0143">Chaperone</keyword>
<dbReference type="GO" id="GO:0140662">
    <property type="term" value="F:ATP-dependent protein folding chaperone"/>
    <property type="evidence" value="ECO:0007669"/>
    <property type="project" value="InterPro"/>
</dbReference>
<protein>
    <submittedName>
        <fullName evidence="5">Heat shock protein 17</fullName>
    </submittedName>
</protein>
<dbReference type="GO" id="GO:0034663">
    <property type="term" value="C:endoplasmic reticulum chaperone complex"/>
    <property type="evidence" value="ECO:0007669"/>
    <property type="project" value="TreeGrafter"/>
</dbReference>
<dbReference type="Gene3D" id="3.30.420.40">
    <property type="match status" value="1"/>
</dbReference>
<accession>A0AAW2J570</accession>
<dbReference type="PANTHER" id="PTHR45639">
    <property type="entry name" value="HSC70CB, ISOFORM G-RELATED"/>
    <property type="match status" value="1"/>
</dbReference>
<dbReference type="InterPro" id="IPR013126">
    <property type="entry name" value="Hsp_70_fam"/>
</dbReference>
<dbReference type="GO" id="GO:0030968">
    <property type="term" value="P:endoplasmic reticulum unfolded protein response"/>
    <property type="evidence" value="ECO:0007669"/>
    <property type="project" value="TreeGrafter"/>
</dbReference>
<dbReference type="SUPFAM" id="SSF53067">
    <property type="entry name" value="Actin-like ATPase domain"/>
    <property type="match status" value="1"/>
</dbReference>
<keyword evidence="1" id="KW-0547">Nucleotide-binding</keyword>
<reference evidence="5" key="1">
    <citation type="submission" date="2020-06" db="EMBL/GenBank/DDBJ databases">
        <authorList>
            <person name="Li T."/>
            <person name="Hu X."/>
            <person name="Zhang T."/>
            <person name="Song X."/>
            <person name="Zhang H."/>
            <person name="Dai N."/>
            <person name="Sheng W."/>
            <person name="Hou X."/>
            <person name="Wei L."/>
        </authorList>
    </citation>
    <scope>NUCLEOTIDE SEQUENCE</scope>
    <source>
        <strain evidence="5">G01</strain>
        <tissue evidence="5">Leaf</tissue>
    </source>
</reference>
<dbReference type="GO" id="GO:0005524">
    <property type="term" value="F:ATP binding"/>
    <property type="evidence" value="ECO:0007669"/>
    <property type="project" value="UniProtKB-KW"/>
</dbReference>
<dbReference type="AlphaFoldDB" id="A0AAW2J570"/>
<keyword evidence="2" id="KW-0067">ATP-binding</keyword>
<sequence>MATTNSLRALLLLSLFLLNTFQSESAVASIDLGSEWLKVAVVNLKPGQPPISIAINEMSKRKTPSLISFHADSRLIGEESSNLLARYPQQGVFPSSLPPRETLQFYARFPQQALFESRDCSGG</sequence>
<dbReference type="Pfam" id="PF00012">
    <property type="entry name" value="HSP70"/>
    <property type="match status" value="1"/>
</dbReference>
<dbReference type="PANTHER" id="PTHR45639:SF3">
    <property type="entry name" value="HYPOXIA UP-REGULATED PROTEIN 1"/>
    <property type="match status" value="1"/>
</dbReference>
<evidence type="ECO:0000256" key="3">
    <source>
        <dbReference type="ARBA" id="ARBA00023186"/>
    </source>
</evidence>
<gene>
    <name evidence="5" type="ORF">Sangu_2619400</name>
</gene>
<evidence type="ECO:0000256" key="2">
    <source>
        <dbReference type="ARBA" id="ARBA00022840"/>
    </source>
</evidence>